<feature type="region of interest" description="Disordered" evidence="1">
    <location>
        <begin position="333"/>
        <end position="358"/>
    </location>
</feature>
<dbReference type="PANTHER" id="PTHR46629">
    <property type="entry name" value="OS01G0917900 PROTEIN"/>
    <property type="match status" value="1"/>
</dbReference>
<evidence type="ECO:0000256" key="1">
    <source>
        <dbReference type="SAM" id="MobiDB-lite"/>
    </source>
</evidence>
<reference evidence="2" key="1">
    <citation type="submission" date="2019-03" db="EMBL/GenBank/DDBJ databases">
        <authorList>
            <person name="Mank J."/>
            <person name="Almeida P."/>
        </authorList>
    </citation>
    <scope>NUCLEOTIDE SEQUENCE</scope>
    <source>
        <strain evidence="2">78183</strain>
    </source>
</reference>
<organism evidence="2">
    <name type="scientific">Salix viminalis</name>
    <name type="common">Common osier</name>
    <name type="synonym">Basket willow</name>
    <dbReference type="NCBI Taxonomy" id="40686"/>
    <lineage>
        <taxon>Eukaryota</taxon>
        <taxon>Viridiplantae</taxon>
        <taxon>Streptophyta</taxon>
        <taxon>Embryophyta</taxon>
        <taxon>Tracheophyta</taxon>
        <taxon>Spermatophyta</taxon>
        <taxon>Magnoliopsida</taxon>
        <taxon>eudicotyledons</taxon>
        <taxon>Gunneridae</taxon>
        <taxon>Pentapetalae</taxon>
        <taxon>rosids</taxon>
        <taxon>fabids</taxon>
        <taxon>Malpighiales</taxon>
        <taxon>Salicaceae</taxon>
        <taxon>Saliceae</taxon>
        <taxon>Salix</taxon>
    </lineage>
</organism>
<feature type="compositionally biased region" description="Low complexity" evidence="1">
    <location>
        <begin position="286"/>
        <end position="295"/>
    </location>
</feature>
<name>A0A6N2NDS0_SALVM</name>
<feature type="compositionally biased region" description="Polar residues" evidence="1">
    <location>
        <begin position="173"/>
        <end position="206"/>
    </location>
</feature>
<protein>
    <recommendedName>
        <fullName evidence="3">Cation-transporting P-type ATPase C-terminal domain-containing protein</fullName>
    </recommendedName>
</protein>
<dbReference type="EMBL" id="CAADRP010002040">
    <property type="protein sequence ID" value="VFU59346.1"/>
    <property type="molecule type" value="Genomic_DNA"/>
</dbReference>
<feature type="compositionally biased region" description="Acidic residues" evidence="1">
    <location>
        <begin position="343"/>
        <end position="356"/>
    </location>
</feature>
<evidence type="ECO:0008006" key="3">
    <source>
        <dbReference type="Google" id="ProtNLM"/>
    </source>
</evidence>
<evidence type="ECO:0000313" key="2">
    <source>
        <dbReference type="EMBL" id="VFU59346.1"/>
    </source>
</evidence>
<accession>A0A6N2NDS0</accession>
<gene>
    <name evidence="2" type="ORF">SVIM_LOCUS437176</name>
</gene>
<proteinExistence type="predicted"/>
<feature type="region of interest" description="Disordered" evidence="1">
    <location>
        <begin position="286"/>
        <end position="310"/>
    </location>
</feature>
<feature type="region of interest" description="Disordered" evidence="1">
    <location>
        <begin position="153"/>
        <end position="251"/>
    </location>
</feature>
<dbReference type="AlphaFoldDB" id="A0A6N2NDS0"/>
<sequence>MRNILFVLNAGIKLHCSVRIPEIYCHNPTYASNGGDDGSRNRITLLDAIEKSRDRRTLETILSMEKQPGQANRTLLDIIRDEESGSLFGHRDKKSWKAFRDKLRLKRAGSAWTSSVHTPTSDIPIPVENRFRNSNINNASSRSLMTRRNSVRFTTVSSAIPPEVEESDDNSGMGPSSRPQMTRRSSTRFGSAIPQVQSESTLSGDSDGNIHAVDDGPPSRRFRPQISRHNSTRFPVVDPTQSDENDLDPSALEGTIRLGTALAEERLLSAREAVAAQEAAEAAAQAEAAAAAASEQEAEEGAMPMPGNMETQEPVRMSLMDLLEETDRQMGFEGSRYTTGDLEACDDDDDDDDEEGRGDGGAVIEYTCCVCMVRHKVQLYLWAYILQAVFKRALGSKGVLNTVMFNSFVFCQSLASTLPLSCWQMWMFCVLIGAVSMPIAVALKLIPVETENPKHHDGYDALPAGPDQA</sequence>